<reference evidence="1" key="1">
    <citation type="submission" date="2022-02" db="EMBL/GenBank/DDBJ databases">
        <title>Crop Bioprotection Bacillus Genome Sequencing.</title>
        <authorList>
            <person name="Dunlap C."/>
        </authorList>
    </citation>
    <scope>NUCLEOTIDE SEQUENCE</scope>
    <source>
        <strain evidence="1">98-1</strain>
    </source>
</reference>
<dbReference type="AlphaFoldDB" id="A0AAP3CLW8"/>
<evidence type="ECO:0000313" key="2">
    <source>
        <dbReference type="Proteomes" id="UP001067121"/>
    </source>
</evidence>
<sequence>MGFYLKVKEFLAENAKEKRFHRWNREIKFLKIEQNQIATSGFLETMVLVEFIESIY</sequence>
<organism evidence="1 2">
    <name type="scientific">Bacillus vallismortis</name>
    <dbReference type="NCBI Taxonomy" id="72361"/>
    <lineage>
        <taxon>Bacteria</taxon>
        <taxon>Bacillati</taxon>
        <taxon>Bacillota</taxon>
        <taxon>Bacilli</taxon>
        <taxon>Bacillales</taxon>
        <taxon>Bacillaceae</taxon>
        <taxon>Bacillus</taxon>
    </lineage>
</organism>
<dbReference type="Proteomes" id="UP001067121">
    <property type="component" value="Unassembled WGS sequence"/>
</dbReference>
<gene>
    <name evidence="1" type="ORF">MOC71_17810</name>
</gene>
<evidence type="ECO:0000313" key="1">
    <source>
        <dbReference type="EMBL" id="MCY8318541.1"/>
    </source>
</evidence>
<protein>
    <submittedName>
        <fullName evidence="1">Uncharacterized protein</fullName>
    </submittedName>
</protein>
<proteinExistence type="predicted"/>
<dbReference type="RefSeq" id="WP_268527493.1">
    <property type="nucleotide sequence ID" value="NZ_JALAOG010000005.1"/>
</dbReference>
<name>A0AAP3CLW8_BACVA</name>
<accession>A0AAP3CLW8</accession>
<dbReference type="EMBL" id="JALAOH010000069">
    <property type="protein sequence ID" value="MCY8318541.1"/>
    <property type="molecule type" value="Genomic_DNA"/>
</dbReference>
<comment type="caution">
    <text evidence="1">The sequence shown here is derived from an EMBL/GenBank/DDBJ whole genome shotgun (WGS) entry which is preliminary data.</text>
</comment>